<dbReference type="EMBL" id="RQGI01000059">
    <property type="protein sequence ID" value="TGL67385.1"/>
    <property type="molecule type" value="Genomic_DNA"/>
</dbReference>
<dbReference type="Proteomes" id="UP000297352">
    <property type="component" value="Unassembled WGS sequence"/>
</dbReference>
<reference evidence="2" key="1">
    <citation type="journal article" date="2019" name="PLoS Negl. Trop. Dis.">
        <title>Revisiting the worldwide diversity of Leptospira species in the environment.</title>
        <authorList>
            <person name="Vincent A.T."/>
            <person name="Schiettekatte O."/>
            <person name="Bourhy P."/>
            <person name="Veyrier F.J."/>
            <person name="Picardeau M."/>
        </authorList>
    </citation>
    <scope>NUCLEOTIDE SEQUENCE [LARGE SCALE GENOMIC DNA]</scope>
    <source>
        <strain evidence="2">201702449</strain>
    </source>
</reference>
<accession>A0ABY2MKA2</accession>
<proteinExistence type="predicted"/>
<sequence length="141" mass="16494">MSIFSPLLSILKDSVTIGLELKLKKYKFKICTKILILLVLLASNSHSQSKEREIRNLFTELEPGIFYFADTKYPEYRPYQHEGQTVKEYIRKKIHPVVKDFLKTNYDGNTKELAKYIGNKSLKQFSENCSRNKIILSKEID</sequence>
<protein>
    <submittedName>
        <fullName evidence="1">Uncharacterized protein</fullName>
    </submittedName>
</protein>
<evidence type="ECO:0000313" key="2">
    <source>
        <dbReference type="Proteomes" id="UP000297352"/>
    </source>
</evidence>
<keyword evidence="2" id="KW-1185">Reference proteome</keyword>
<organism evidence="1 2">
    <name type="scientific">Leptospira levettii</name>
    <dbReference type="NCBI Taxonomy" id="2023178"/>
    <lineage>
        <taxon>Bacteria</taxon>
        <taxon>Pseudomonadati</taxon>
        <taxon>Spirochaetota</taxon>
        <taxon>Spirochaetia</taxon>
        <taxon>Leptospirales</taxon>
        <taxon>Leptospiraceae</taxon>
        <taxon>Leptospira</taxon>
    </lineage>
</organism>
<comment type="caution">
    <text evidence="1">The sequence shown here is derived from an EMBL/GenBank/DDBJ whole genome shotgun (WGS) entry which is preliminary data.</text>
</comment>
<evidence type="ECO:0000313" key="1">
    <source>
        <dbReference type="EMBL" id="TGL67385.1"/>
    </source>
</evidence>
<name>A0ABY2MKA2_9LEPT</name>
<gene>
    <name evidence="1" type="ORF">EHQ60_18520</name>
</gene>
<dbReference type="RefSeq" id="WP_100718108.1">
    <property type="nucleotide sequence ID" value="NZ_RQGI01000059.1"/>
</dbReference>